<dbReference type="RefSeq" id="WP_120274942.1">
    <property type="nucleotide sequence ID" value="NZ_RAPN01000003.1"/>
</dbReference>
<reference evidence="6 7" key="1">
    <citation type="submission" date="2018-09" db="EMBL/GenBank/DDBJ databases">
        <title>Genomic Encyclopedia of Archaeal and Bacterial Type Strains, Phase II (KMG-II): from individual species to whole genera.</title>
        <authorList>
            <person name="Goeker M."/>
        </authorList>
    </citation>
    <scope>NUCLEOTIDE SEQUENCE [LARGE SCALE GENOMIC DNA]</scope>
    <source>
        <strain evidence="6 7">DSM 27148</strain>
    </source>
</reference>
<keyword evidence="4" id="KW-0408">Iron</keyword>
<evidence type="ECO:0000313" key="7">
    <source>
        <dbReference type="Proteomes" id="UP000283387"/>
    </source>
</evidence>
<keyword evidence="1" id="KW-0813">Transport</keyword>
<evidence type="ECO:0000256" key="1">
    <source>
        <dbReference type="ARBA" id="ARBA00022448"/>
    </source>
</evidence>
<evidence type="ECO:0000313" key="6">
    <source>
        <dbReference type="EMBL" id="RKD87927.1"/>
    </source>
</evidence>
<keyword evidence="2" id="KW-0349">Heme</keyword>
<dbReference type="SUPFAM" id="SSF46458">
    <property type="entry name" value="Globin-like"/>
    <property type="match status" value="1"/>
</dbReference>
<organism evidence="6 7">
    <name type="scientific">Mangrovibacterium diazotrophicum</name>
    <dbReference type="NCBI Taxonomy" id="1261403"/>
    <lineage>
        <taxon>Bacteria</taxon>
        <taxon>Pseudomonadati</taxon>
        <taxon>Bacteroidota</taxon>
        <taxon>Bacteroidia</taxon>
        <taxon>Marinilabiliales</taxon>
        <taxon>Prolixibacteraceae</taxon>
        <taxon>Mangrovibacterium</taxon>
    </lineage>
</organism>
<dbReference type="GO" id="GO:0019825">
    <property type="term" value="F:oxygen binding"/>
    <property type="evidence" value="ECO:0007669"/>
    <property type="project" value="InterPro"/>
</dbReference>
<dbReference type="InterPro" id="IPR044203">
    <property type="entry name" value="GlbO/GLB3-like"/>
</dbReference>
<gene>
    <name evidence="6" type="ORF">BC643_3935</name>
</gene>
<dbReference type="GO" id="GO:0046872">
    <property type="term" value="F:metal ion binding"/>
    <property type="evidence" value="ECO:0007669"/>
    <property type="project" value="UniProtKB-KW"/>
</dbReference>
<sequence>MEFKITRLPFGLRLNKYQPDNELYTILGEKGIRQMVSDHYDLLAASKMKHLFPDDEKGLNGAKQRSADFFIQRLGGPDYFNQRRGSPQLASRHLPFRIDSEARVVWLQCYAKVLSKLDGVPEPVIEAFWNYLHDFSNWMVNTPDRPSILMTPKK</sequence>
<evidence type="ECO:0000256" key="2">
    <source>
        <dbReference type="ARBA" id="ARBA00022617"/>
    </source>
</evidence>
<dbReference type="InterPro" id="IPR009050">
    <property type="entry name" value="Globin-like_sf"/>
</dbReference>
<comment type="similarity">
    <text evidence="5">Belongs to the truncated hemoglobin family. Group II subfamily.</text>
</comment>
<dbReference type="Gene3D" id="1.10.490.10">
    <property type="entry name" value="Globins"/>
    <property type="match status" value="1"/>
</dbReference>
<dbReference type="PANTHER" id="PTHR47366:SF1">
    <property type="entry name" value="TWO-ON-TWO HEMOGLOBIN-3"/>
    <property type="match status" value="1"/>
</dbReference>
<evidence type="ECO:0000256" key="3">
    <source>
        <dbReference type="ARBA" id="ARBA00022723"/>
    </source>
</evidence>
<comment type="caution">
    <text evidence="6">The sequence shown here is derived from an EMBL/GenBank/DDBJ whole genome shotgun (WGS) entry which is preliminary data.</text>
</comment>
<keyword evidence="7" id="KW-1185">Reference proteome</keyword>
<dbReference type="InterPro" id="IPR012292">
    <property type="entry name" value="Globin/Proto"/>
</dbReference>
<dbReference type="GO" id="GO:0020037">
    <property type="term" value="F:heme binding"/>
    <property type="evidence" value="ECO:0007669"/>
    <property type="project" value="InterPro"/>
</dbReference>
<dbReference type="AlphaFoldDB" id="A0A419VXH5"/>
<evidence type="ECO:0000256" key="4">
    <source>
        <dbReference type="ARBA" id="ARBA00023004"/>
    </source>
</evidence>
<dbReference type="OrthoDB" id="9790913at2"/>
<keyword evidence="3" id="KW-0479">Metal-binding</keyword>
<dbReference type="Pfam" id="PF01152">
    <property type="entry name" value="Bac_globin"/>
    <property type="match status" value="1"/>
</dbReference>
<dbReference type="EMBL" id="RAPN01000003">
    <property type="protein sequence ID" value="RKD87927.1"/>
    <property type="molecule type" value="Genomic_DNA"/>
</dbReference>
<evidence type="ECO:0000256" key="5">
    <source>
        <dbReference type="ARBA" id="ARBA00034496"/>
    </source>
</evidence>
<proteinExistence type="inferred from homology"/>
<accession>A0A419VXH5</accession>
<name>A0A419VXH5_9BACT</name>
<protein>
    <submittedName>
        <fullName evidence="6">Hemoglobin</fullName>
    </submittedName>
</protein>
<dbReference type="PANTHER" id="PTHR47366">
    <property type="entry name" value="TWO-ON-TWO HEMOGLOBIN-3"/>
    <property type="match status" value="1"/>
</dbReference>
<dbReference type="Proteomes" id="UP000283387">
    <property type="component" value="Unassembled WGS sequence"/>
</dbReference>
<dbReference type="InterPro" id="IPR001486">
    <property type="entry name" value="Hemoglobin_trunc"/>
</dbReference>
<dbReference type="GO" id="GO:0005344">
    <property type="term" value="F:oxygen carrier activity"/>
    <property type="evidence" value="ECO:0007669"/>
    <property type="project" value="InterPro"/>
</dbReference>